<organism evidence="1 2">
    <name type="scientific">Papaver somniferum</name>
    <name type="common">Opium poppy</name>
    <dbReference type="NCBI Taxonomy" id="3469"/>
    <lineage>
        <taxon>Eukaryota</taxon>
        <taxon>Viridiplantae</taxon>
        <taxon>Streptophyta</taxon>
        <taxon>Embryophyta</taxon>
        <taxon>Tracheophyta</taxon>
        <taxon>Spermatophyta</taxon>
        <taxon>Magnoliopsida</taxon>
        <taxon>Ranunculales</taxon>
        <taxon>Papaveraceae</taxon>
        <taxon>Papaveroideae</taxon>
        <taxon>Papaver</taxon>
    </lineage>
</organism>
<proteinExistence type="predicted"/>
<gene>
    <name evidence="1" type="ORF">C5167_050140</name>
</gene>
<reference evidence="1 2" key="1">
    <citation type="journal article" date="2018" name="Science">
        <title>The opium poppy genome and morphinan production.</title>
        <authorList>
            <person name="Guo L."/>
            <person name="Winzer T."/>
            <person name="Yang X."/>
            <person name="Li Y."/>
            <person name="Ning Z."/>
            <person name="He Z."/>
            <person name="Teodor R."/>
            <person name="Lu Y."/>
            <person name="Bowser T.A."/>
            <person name="Graham I.A."/>
            <person name="Ye K."/>
        </authorList>
    </citation>
    <scope>NUCLEOTIDE SEQUENCE [LARGE SCALE GENOMIC DNA]</scope>
    <source>
        <strain evidence="2">cv. HN1</strain>
        <tissue evidence="1">Leaves</tissue>
    </source>
</reference>
<dbReference type="Proteomes" id="UP000316621">
    <property type="component" value="Chromosome 8"/>
</dbReference>
<evidence type="ECO:0000313" key="1">
    <source>
        <dbReference type="EMBL" id="RZC74662.1"/>
    </source>
</evidence>
<accession>A0A4Y7KQJ4</accession>
<name>A0A4Y7KQJ4_PAPSO</name>
<dbReference type="Gramene" id="RZC74662">
    <property type="protein sequence ID" value="RZC74662"/>
    <property type="gene ID" value="C5167_050140"/>
</dbReference>
<sequence>MEFNCIYQAIYLAVSTTDGETNYWMWMLVVGFRGGNGHILFLRSLKSCNTVEVTIS</sequence>
<protein>
    <submittedName>
        <fullName evidence="1">Uncharacterized protein</fullName>
    </submittedName>
</protein>
<evidence type="ECO:0000313" key="2">
    <source>
        <dbReference type="Proteomes" id="UP000316621"/>
    </source>
</evidence>
<dbReference type="EMBL" id="CM010722">
    <property type="protein sequence ID" value="RZC74662.1"/>
    <property type="molecule type" value="Genomic_DNA"/>
</dbReference>
<keyword evidence="2" id="KW-1185">Reference proteome</keyword>
<dbReference type="AlphaFoldDB" id="A0A4Y7KQJ4"/>